<sequence>MSWIGHAWHQIRRGENLDAYLTITVSIVLAVLNLAGVVSTEKVLGALLAVLALLATGTLVTRTKLDAMTAARESAQSSVLITTFPSSHEEDLQDDGDLYLAGVSLTSTVPSILHALERRLRSGSLVRVLVVEPASPAEELAENRLGIQADHARRTAQTRGTLTHLERLHASVGGRLEVRVTTEELSFGWTHIAPGTSRATLYLQYYAYKIQRLENMKMVLRPADGQWYDFHLDQLEAFWDNATPWNTSS</sequence>
<evidence type="ECO:0000256" key="1">
    <source>
        <dbReference type="SAM" id="Phobius"/>
    </source>
</evidence>
<feature type="transmembrane region" description="Helical" evidence="1">
    <location>
        <begin position="20"/>
        <end position="38"/>
    </location>
</feature>
<name>A0ABV2ZM83_9ACTN</name>
<evidence type="ECO:0000313" key="3">
    <source>
        <dbReference type="Proteomes" id="UP001550739"/>
    </source>
</evidence>
<accession>A0ABV2ZM83</accession>
<keyword evidence="1" id="KW-0472">Membrane</keyword>
<feature type="transmembrane region" description="Helical" evidence="1">
    <location>
        <begin position="44"/>
        <end position="62"/>
    </location>
</feature>
<keyword evidence="3" id="KW-1185">Reference proteome</keyword>
<dbReference type="EMBL" id="JBEZVE010000012">
    <property type="protein sequence ID" value="MEU3783408.1"/>
    <property type="molecule type" value="Genomic_DNA"/>
</dbReference>
<keyword evidence="1" id="KW-0812">Transmembrane</keyword>
<proteinExistence type="predicted"/>
<evidence type="ECO:0000313" key="2">
    <source>
        <dbReference type="EMBL" id="MEU3783408.1"/>
    </source>
</evidence>
<dbReference type="Proteomes" id="UP001550739">
    <property type="component" value="Unassembled WGS sequence"/>
</dbReference>
<comment type="caution">
    <text evidence="2">The sequence shown here is derived from an EMBL/GenBank/DDBJ whole genome shotgun (WGS) entry which is preliminary data.</text>
</comment>
<protein>
    <submittedName>
        <fullName evidence="2">Uncharacterized protein</fullName>
    </submittedName>
</protein>
<dbReference type="RefSeq" id="WP_361704578.1">
    <property type="nucleotide sequence ID" value="NZ_JBEZVE010000012.1"/>
</dbReference>
<gene>
    <name evidence="2" type="ORF">AB0E89_23150</name>
</gene>
<organism evidence="2 3">
    <name type="scientific">Streptomyces sp. 900129855</name>
    <dbReference type="NCBI Taxonomy" id="3155129"/>
    <lineage>
        <taxon>Bacteria</taxon>
        <taxon>Bacillati</taxon>
        <taxon>Actinomycetota</taxon>
        <taxon>Actinomycetes</taxon>
        <taxon>Kitasatosporales</taxon>
        <taxon>Streptomycetaceae</taxon>
        <taxon>Streptomyces</taxon>
    </lineage>
</organism>
<reference evidence="2 3" key="1">
    <citation type="submission" date="2024-06" db="EMBL/GenBank/DDBJ databases">
        <title>The Natural Products Discovery Center: Release of the First 8490 Sequenced Strains for Exploring Actinobacteria Biosynthetic Diversity.</title>
        <authorList>
            <person name="Kalkreuter E."/>
            <person name="Kautsar S.A."/>
            <person name="Yang D."/>
            <person name="Bader C.D."/>
            <person name="Teijaro C.N."/>
            <person name="Fluegel L."/>
            <person name="Davis C.M."/>
            <person name="Simpson J.R."/>
            <person name="Lauterbach L."/>
            <person name="Steele A.D."/>
            <person name="Gui C."/>
            <person name="Meng S."/>
            <person name="Li G."/>
            <person name="Viehrig K."/>
            <person name="Ye F."/>
            <person name="Su P."/>
            <person name="Kiefer A.F."/>
            <person name="Nichols A."/>
            <person name="Cepeda A.J."/>
            <person name="Yan W."/>
            <person name="Fan B."/>
            <person name="Jiang Y."/>
            <person name="Adhikari A."/>
            <person name="Zheng C.-J."/>
            <person name="Schuster L."/>
            <person name="Cowan T.M."/>
            <person name="Smanski M.J."/>
            <person name="Chevrette M.G."/>
            <person name="De Carvalho L.P.S."/>
            <person name="Shen B."/>
        </authorList>
    </citation>
    <scope>NUCLEOTIDE SEQUENCE [LARGE SCALE GENOMIC DNA]</scope>
    <source>
        <strain evidence="2 3">NPDC033843</strain>
    </source>
</reference>
<keyword evidence="1" id="KW-1133">Transmembrane helix</keyword>